<sequence>MNKYNGDNVNNKFWHLWFFTLLDNCRVKYLCAKVNTL</sequence>
<keyword evidence="2" id="KW-1185">Reference proteome</keyword>
<proteinExistence type="predicted"/>
<dbReference type="EMBL" id="QGTS01000017">
    <property type="protein sequence ID" value="PWW02990.1"/>
    <property type="molecule type" value="Genomic_DNA"/>
</dbReference>
<reference evidence="1 2" key="1">
    <citation type="submission" date="2018-05" db="EMBL/GenBank/DDBJ databases">
        <title>Genomic Encyclopedia of Type Strains, Phase IV (KMG-IV): sequencing the most valuable type-strain genomes for metagenomic binning, comparative biology and taxonomic classification.</title>
        <authorList>
            <person name="Goeker M."/>
        </authorList>
    </citation>
    <scope>NUCLEOTIDE SEQUENCE [LARGE SCALE GENOMIC DNA]</scope>
    <source>
        <strain evidence="1 2">DSM 19579</strain>
    </source>
</reference>
<evidence type="ECO:0000313" key="1">
    <source>
        <dbReference type="EMBL" id="PWW02990.1"/>
    </source>
</evidence>
<evidence type="ECO:0000313" key="2">
    <source>
        <dbReference type="Proteomes" id="UP000246744"/>
    </source>
</evidence>
<gene>
    <name evidence="1" type="ORF">DES37_11751</name>
</gene>
<name>A0A317PQI3_9ENTR</name>
<comment type="caution">
    <text evidence="1">The sequence shown here is derived from an EMBL/GenBank/DDBJ whole genome shotgun (WGS) entry which is preliminary data.</text>
</comment>
<dbReference type="Proteomes" id="UP000246744">
    <property type="component" value="Unassembled WGS sequence"/>
</dbReference>
<dbReference type="AlphaFoldDB" id="A0A317PQI3"/>
<accession>A0A317PQI3</accession>
<protein>
    <submittedName>
        <fullName evidence="1">Uncharacterized protein</fullName>
    </submittedName>
</protein>
<organism evidence="1 2">
    <name type="scientific">Mangrovibacter plantisponsor</name>
    <dbReference type="NCBI Taxonomy" id="451513"/>
    <lineage>
        <taxon>Bacteria</taxon>
        <taxon>Pseudomonadati</taxon>
        <taxon>Pseudomonadota</taxon>
        <taxon>Gammaproteobacteria</taxon>
        <taxon>Enterobacterales</taxon>
        <taxon>Enterobacteriaceae</taxon>
        <taxon>Mangrovibacter</taxon>
    </lineage>
</organism>